<dbReference type="PANTHER" id="PTHR30302">
    <property type="entry name" value="HYDROGENASE 1 MATURATION PROTEASE"/>
    <property type="match status" value="1"/>
</dbReference>
<evidence type="ECO:0000313" key="1">
    <source>
        <dbReference type="EMBL" id="OIR05712.1"/>
    </source>
</evidence>
<dbReference type="EMBL" id="MLJW01000048">
    <property type="protein sequence ID" value="OIR05712.1"/>
    <property type="molecule type" value="Genomic_DNA"/>
</dbReference>
<accession>A0A1J5SNT9</accession>
<sequence length="149" mass="17125">MYEPKIKSTTLVIGIGNKGRNDDGLGWDFTEKIEQLNLSNISCEYRFQLQIEDAHLIGQYERVFFADASHQPIDKGFEINECSLANHFYFSSHSQSPETILYLAKELYQKNPVAYTIAIAGEDWEFENTLSATAQHNLYKALKEFESFV</sequence>
<dbReference type="GO" id="GO:0016485">
    <property type="term" value="P:protein processing"/>
    <property type="evidence" value="ECO:0007669"/>
    <property type="project" value="TreeGrafter"/>
</dbReference>
<proteinExistence type="predicted"/>
<comment type="caution">
    <text evidence="1">The sequence shown here is derived from an EMBL/GenBank/DDBJ whole genome shotgun (WGS) entry which is preliminary data.</text>
</comment>
<dbReference type="Gene3D" id="3.40.50.1450">
    <property type="entry name" value="HybD-like"/>
    <property type="match status" value="1"/>
</dbReference>
<gene>
    <name evidence="1" type="ORF">GALL_121470</name>
</gene>
<dbReference type="NCBIfam" id="TIGR00072">
    <property type="entry name" value="hydrog_prot"/>
    <property type="match status" value="1"/>
</dbReference>
<name>A0A1J5SNT9_9ZZZZ</name>
<dbReference type="InterPro" id="IPR000671">
    <property type="entry name" value="Peptidase_A31"/>
</dbReference>
<dbReference type="GO" id="GO:0004175">
    <property type="term" value="F:endopeptidase activity"/>
    <property type="evidence" value="ECO:0007669"/>
    <property type="project" value="TreeGrafter"/>
</dbReference>
<dbReference type="AlphaFoldDB" id="A0A1J5SNT9"/>
<protein>
    <recommendedName>
        <fullName evidence="2">Ni/Fe hydrogenase</fullName>
    </recommendedName>
</protein>
<dbReference type="GO" id="GO:0008047">
    <property type="term" value="F:enzyme activator activity"/>
    <property type="evidence" value="ECO:0007669"/>
    <property type="project" value="InterPro"/>
</dbReference>
<reference evidence="1" key="1">
    <citation type="submission" date="2016-10" db="EMBL/GenBank/DDBJ databases">
        <title>Sequence of Gallionella enrichment culture.</title>
        <authorList>
            <person name="Poehlein A."/>
            <person name="Muehling M."/>
            <person name="Daniel R."/>
        </authorList>
    </citation>
    <scope>NUCLEOTIDE SEQUENCE</scope>
</reference>
<dbReference type="PANTHER" id="PTHR30302:SF5">
    <property type="entry name" value="SLR1876 PROTEIN"/>
    <property type="match status" value="1"/>
</dbReference>
<dbReference type="InterPro" id="IPR023430">
    <property type="entry name" value="Pept_HybD-like_dom_sf"/>
</dbReference>
<dbReference type="SUPFAM" id="SSF53163">
    <property type="entry name" value="HybD-like"/>
    <property type="match status" value="1"/>
</dbReference>
<organism evidence="1">
    <name type="scientific">mine drainage metagenome</name>
    <dbReference type="NCBI Taxonomy" id="410659"/>
    <lineage>
        <taxon>unclassified sequences</taxon>
        <taxon>metagenomes</taxon>
        <taxon>ecological metagenomes</taxon>
    </lineage>
</organism>
<evidence type="ECO:0008006" key="2">
    <source>
        <dbReference type="Google" id="ProtNLM"/>
    </source>
</evidence>